<proteinExistence type="predicted"/>
<dbReference type="InterPro" id="IPR029064">
    <property type="entry name" value="Ribosomal_eL30-like_sf"/>
</dbReference>
<protein>
    <submittedName>
        <fullName evidence="2">Ribosomal L7Ae/L30e/S12e/Gadd45 family protein</fullName>
    </submittedName>
</protein>
<feature type="domain" description="Ribosomal protein eL8/eL30/eS12/Gadd45" evidence="1">
    <location>
        <begin position="4"/>
        <end position="79"/>
    </location>
</feature>
<gene>
    <name evidence="2" type="ORF">QE109_17345</name>
</gene>
<accession>A0ABT6NHM4</accession>
<name>A0ABT6NHM4_9FIRM</name>
<organism evidence="2 3">
    <name type="scientific">Fusibacter bizertensis</name>
    <dbReference type="NCBI Taxonomy" id="1488331"/>
    <lineage>
        <taxon>Bacteria</taxon>
        <taxon>Bacillati</taxon>
        <taxon>Bacillota</taxon>
        <taxon>Clostridia</taxon>
        <taxon>Eubacteriales</taxon>
        <taxon>Eubacteriales Family XII. Incertae Sedis</taxon>
        <taxon>Fusibacter</taxon>
    </lineage>
</organism>
<dbReference type="EMBL" id="JARYZI010000022">
    <property type="protein sequence ID" value="MDH8679916.1"/>
    <property type="molecule type" value="Genomic_DNA"/>
</dbReference>
<dbReference type="SUPFAM" id="SSF55315">
    <property type="entry name" value="L30e-like"/>
    <property type="match status" value="1"/>
</dbReference>
<dbReference type="Gene3D" id="3.30.1330.30">
    <property type="match status" value="1"/>
</dbReference>
<keyword evidence="3" id="KW-1185">Reference proteome</keyword>
<sequence length="82" mass="8936">MQLNDLAKHSKINVGVKQSTKAIKADRALTVFIAEDADKILVQKVIDLAQEKLVEIVYVNSMKELGRACNIDVGAATAVIEK</sequence>
<dbReference type="InterPro" id="IPR004038">
    <property type="entry name" value="Ribosomal_eL8/eL30/eS12/Gad45"/>
</dbReference>
<reference evidence="2 3" key="1">
    <citation type="submission" date="2023-04" db="EMBL/GenBank/DDBJ databases">
        <title>Fusibacter bizertensis strain WBS, isolated from littoral bottom sediments of the Arctic seas - biochemical and genomic analysis.</title>
        <authorList>
            <person name="Brioukhanov A.L."/>
        </authorList>
    </citation>
    <scope>NUCLEOTIDE SEQUENCE [LARGE SCALE GENOMIC DNA]</scope>
    <source>
        <strain evidence="2 3">WBS</strain>
    </source>
</reference>
<evidence type="ECO:0000313" key="3">
    <source>
        <dbReference type="Proteomes" id="UP001158045"/>
    </source>
</evidence>
<evidence type="ECO:0000313" key="2">
    <source>
        <dbReference type="EMBL" id="MDH8679916.1"/>
    </source>
</evidence>
<dbReference type="Proteomes" id="UP001158045">
    <property type="component" value="Unassembled WGS sequence"/>
</dbReference>
<dbReference type="Pfam" id="PF01248">
    <property type="entry name" value="Ribosomal_L7Ae"/>
    <property type="match status" value="1"/>
</dbReference>
<dbReference type="RefSeq" id="WP_281095811.1">
    <property type="nucleotide sequence ID" value="NZ_JARYZI010000022.1"/>
</dbReference>
<evidence type="ECO:0000259" key="1">
    <source>
        <dbReference type="Pfam" id="PF01248"/>
    </source>
</evidence>
<comment type="caution">
    <text evidence="2">The sequence shown here is derived from an EMBL/GenBank/DDBJ whole genome shotgun (WGS) entry which is preliminary data.</text>
</comment>